<evidence type="ECO:0000256" key="2">
    <source>
        <dbReference type="ARBA" id="ARBA00023136"/>
    </source>
</evidence>
<keyword evidence="3" id="KW-0998">Cell outer membrane</keyword>
<dbReference type="InterPro" id="IPR039565">
    <property type="entry name" value="BamD-like"/>
</dbReference>
<feature type="region of interest" description="Disordered" evidence="4">
    <location>
        <begin position="286"/>
        <end position="311"/>
    </location>
</feature>
<dbReference type="PROSITE" id="PS51257">
    <property type="entry name" value="PROKAR_LIPOPROTEIN"/>
    <property type="match status" value="1"/>
</dbReference>
<evidence type="ECO:0000313" key="6">
    <source>
        <dbReference type="EMBL" id="MBW3467152.1"/>
    </source>
</evidence>
<dbReference type="InterPro" id="IPR017689">
    <property type="entry name" value="BamD"/>
</dbReference>
<organism evidence="6 7">
    <name type="scientific">Arthrospiribacter ruber</name>
    <dbReference type="NCBI Taxonomy" id="2487934"/>
    <lineage>
        <taxon>Bacteria</taxon>
        <taxon>Pseudomonadati</taxon>
        <taxon>Bacteroidota</taxon>
        <taxon>Cytophagia</taxon>
        <taxon>Cytophagales</taxon>
        <taxon>Cyclobacteriaceae</taxon>
        <taxon>Arthrospiribacter</taxon>
    </lineage>
</organism>
<proteinExistence type="predicted"/>
<evidence type="ECO:0000259" key="5">
    <source>
        <dbReference type="Pfam" id="PF13525"/>
    </source>
</evidence>
<dbReference type="EMBL" id="RPHB01000002">
    <property type="protein sequence ID" value="MBW3467152.1"/>
    <property type="molecule type" value="Genomic_DNA"/>
</dbReference>
<comment type="caution">
    <text evidence="6">The sequence shown here is derived from an EMBL/GenBank/DDBJ whole genome shotgun (WGS) entry which is preliminary data.</text>
</comment>
<evidence type="ECO:0000256" key="3">
    <source>
        <dbReference type="ARBA" id="ARBA00023237"/>
    </source>
</evidence>
<gene>
    <name evidence="6" type="primary">bamD</name>
    <name evidence="6" type="ORF">EGN73_04920</name>
</gene>
<name>A0A951IVM7_9BACT</name>
<protein>
    <submittedName>
        <fullName evidence="6">Outer membrane protein assembly factor BamD</fullName>
    </submittedName>
</protein>
<reference evidence="6 7" key="1">
    <citation type="journal article" date="2020" name="Syst. Appl. Microbiol.">
        <title>Arthrospiribacter ruber gen. nov., sp. nov., a novel bacterium isolated from Arthrospira cultures.</title>
        <authorList>
            <person name="Waleron M."/>
            <person name="Misztak A."/>
            <person name="Waleron M.M."/>
            <person name="Furmaniak M."/>
            <person name="Mrozik A."/>
            <person name="Waleron K."/>
        </authorList>
    </citation>
    <scope>NUCLEOTIDE SEQUENCE [LARGE SCALE GENOMIC DNA]</scope>
    <source>
        <strain evidence="6 7">DPMB0001</strain>
    </source>
</reference>
<keyword evidence="1" id="KW-0732">Signal</keyword>
<dbReference type="NCBIfam" id="TIGR03302">
    <property type="entry name" value="OM_YfiO"/>
    <property type="match status" value="1"/>
</dbReference>
<evidence type="ECO:0000313" key="7">
    <source>
        <dbReference type="Proteomes" id="UP000727490"/>
    </source>
</evidence>
<feature type="domain" description="Outer membrane lipoprotein BamD-like" evidence="5">
    <location>
        <begin position="33"/>
        <end position="177"/>
    </location>
</feature>
<dbReference type="Pfam" id="PF13525">
    <property type="entry name" value="YfiO"/>
    <property type="match status" value="1"/>
</dbReference>
<evidence type="ECO:0000256" key="4">
    <source>
        <dbReference type="SAM" id="MobiDB-lite"/>
    </source>
</evidence>
<keyword evidence="2" id="KW-0472">Membrane</keyword>
<evidence type="ECO:0000256" key="1">
    <source>
        <dbReference type="ARBA" id="ARBA00022729"/>
    </source>
</evidence>
<sequence>MKEQLPHILTLFLIVLISACGPFYKLEKSTNWEELYEAAGKYYEAGEYNKAIILYDKVLPIIRGSDKAEMADFNYAYAHFRLKRYIEAAGYFNTFYQTYNRSPLAEEALFMNSYALYLDSPDFNLDQKSSKDAVNAIQLFINRFPQSDSYERAMSMIDDLQVRFEEKAYQEAILYHKLTEGLYPGDFYRACIVSFQNFAKNYPDSKYNEELAYKLVEVSLAYGQRSVFDKKEERLKNVATFADQFKRRYPESKYIGAIDPLSRKAESELIAHQKFKKEYEERLAKAREDAAAAEEAAGPSTEVTSAPPIEN</sequence>
<dbReference type="AlphaFoldDB" id="A0A951IVM7"/>
<dbReference type="Proteomes" id="UP000727490">
    <property type="component" value="Unassembled WGS sequence"/>
</dbReference>
<dbReference type="RefSeq" id="WP_219287352.1">
    <property type="nucleotide sequence ID" value="NZ_RPHB01000002.1"/>
</dbReference>
<keyword evidence="7" id="KW-1185">Reference proteome</keyword>
<accession>A0A951IVM7</accession>